<protein>
    <submittedName>
        <fullName evidence="2">Uncharacterized protein</fullName>
    </submittedName>
</protein>
<comment type="caution">
    <text evidence="2">The sequence shown here is derived from an EMBL/GenBank/DDBJ whole genome shotgun (WGS) entry which is preliminary data.</text>
</comment>
<sequence>MFFKLNYSDEVKNFEGLANICAQSSQYQGKEYPCANIDMQDRLISLVNAGIPDGKNELELKNNGFKSGRVYKLIQKEQQQLLNVVINEKGPKRGIKSKKVYSVYIKSIFLGRELRVLSTKKEIDHILYKALQPLKVGGKILGALRVWLLLDNDNWDVSQVRCNSVINLANKHVSWNPGKTDNDDVRLSDSANEEVKDPDGEDQETREQLYQDLDAEIILQNRQRSSSTKNVIGVSSEPYLDLIFNPFNKRQWNYLSLDHLLDYLIIRVTDKGNNFYIDSVGEFEQKAGKFFSDTNAFIELSYNPFNEILNKVIQLLNTLRGKDLIRKWQYEQMMPDRTKCELAHLYFNPKTHKDGIPVRPIESTIHAANTKISKFFDKILRPIFDYKCKDTTIIDVLL</sequence>
<reference evidence="2" key="1">
    <citation type="submission" date="2021-02" db="EMBL/GenBank/DDBJ databases">
        <authorList>
            <person name="Nowell W R."/>
        </authorList>
    </citation>
    <scope>NUCLEOTIDE SEQUENCE</scope>
</reference>
<evidence type="ECO:0000313" key="2">
    <source>
        <dbReference type="EMBL" id="CAF4387529.1"/>
    </source>
</evidence>
<organism evidence="2 3">
    <name type="scientific">Rotaria socialis</name>
    <dbReference type="NCBI Taxonomy" id="392032"/>
    <lineage>
        <taxon>Eukaryota</taxon>
        <taxon>Metazoa</taxon>
        <taxon>Spiralia</taxon>
        <taxon>Gnathifera</taxon>
        <taxon>Rotifera</taxon>
        <taxon>Eurotatoria</taxon>
        <taxon>Bdelloidea</taxon>
        <taxon>Philodinida</taxon>
        <taxon>Philodinidae</taxon>
        <taxon>Rotaria</taxon>
    </lineage>
</organism>
<evidence type="ECO:0000313" key="3">
    <source>
        <dbReference type="Proteomes" id="UP000663851"/>
    </source>
</evidence>
<feature type="compositionally biased region" description="Basic and acidic residues" evidence="1">
    <location>
        <begin position="180"/>
        <end position="205"/>
    </location>
</feature>
<feature type="region of interest" description="Disordered" evidence="1">
    <location>
        <begin position="179"/>
        <end position="205"/>
    </location>
</feature>
<gene>
    <name evidence="2" type="ORF">HFQ381_LOCUS19173</name>
</gene>
<dbReference type="EMBL" id="CAJOBO010001534">
    <property type="protein sequence ID" value="CAF4387529.1"/>
    <property type="molecule type" value="Genomic_DNA"/>
</dbReference>
<dbReference type="Proteomes" id="UP000663851">
    <property type="component" value="Unassembled WGS sequence"/>
</dbReference>
<proteinExistence type="predicted"/>
<name>A0A820NGZ7_9BILA</name>
<accession>A0A820NGZ7</accession>
<dbReference type="AlphaFoldDB" id="A0A820NGZ7"/>
<evidence type="ECO:0000256" key="1">
    <source>
        <dbReference type="SAM" id="MobiDB-lite"/>
    </source>
</evidence>